<organism evidence="2 3">
    <name type="scientific">Piloderma croceum (strain F 1598)</name>
    <dbReference type="NCBI Taxonomy" id="765440"/>
    <lineage>
        <taxon>Eukaryota</taxon>
        <taxon>Fungi</taxon>
        <taxon>Dikarya</taxon>
        <taxon>Basidiomycota</taxon>
        <taxon>Agaricomycotina</taxon>
        <taxon>Agaricomycetes</taxon>
        <taxon>Agaricomycetidae</taxon>
        <taxon>Atheliales</taxon>
        <taxon>Atheliaceae</taxon>
        <taxon>Piloderma</taxon>
    </lineage>
</organism>
<dbReference type="AlphaFoldDB" id="A0A0C3B4K6"/>
<protein>
    <submittedName>
        <fullName evidence="2">Uncharacterized protein</fullName>
    </submittedName>
</protein>
<feature type="region of interest" description="Disordered" evidence="1">
    <location>
        <begin position="22"/>
        <end position="51"/>
    </location>
</feature>
<gene>
    <name evidence="2" type="ORF">PILCRDRAFT_9152</name>
</gene>
<sequence>MTKNVASNKPTLALINPSSKLLRDTHDKPHNFRLYNGRTDRGEMSPALLTS</sequence>
<dbReference type="Proteomes" id="UP000054166">
    <property type="component" value="Unassembled WGS sequence"/>
</dbReference>
<accession>A0A0C3B4K6</accession>
<reference evidence="2 3" key="1">
    <citation type="submission" date="2014-04" db="EMBL/GenBank/DDBJ databases">
        <authorList>
            <consortium name="DOE Joint Genome Institute"/>
            <person name="Kuo A."/>
            <person name="Tarkka M."/>
            <person name="Buscot F."/>
            <person name="Kohler A."/>
            <person name="Nagy L.G."/>
            <person name="Floudas D."/>
            <person name="Copeland A."/>
            <person name="Barry K.W."/>
            <person name="Cichocki N."/>
            <person name="Veneault-Fourrey C."/>
            <person name="LaButti K."/>
            <person name="Lindquist E.A."/>
            <person name="Lipzen A."/>
            <person name="Lundell T."/>
            <person name="Morin E."/>
            <person name="Murat C."/>
            <person name="Sun H."/>
            <person name="Tunlid A."/>
            <person name="Henrissat B."/>
            <person name="Grigoriev I.V."/>
            <person name="Hibbett D.S."/>
            <person name="Martin F."/>
            <person name="Nordberg H.P."/>
            <person name="Cantor M.N."/>
            <person name="Hua S.X."/>
        </authorList>
    </citation>
    <scope>NUCLEOTIDE SEQUENCE [LARGE SCALE GENOMIC DNA]</scope>
    <source>
        <strain evidence="2 3">F 1598</strain>
    </source>
</reference>
<evidence type="ECO:0000313" key="3">
    <source>
        <dbReference type="Proteomes" id="UP000054166"/>
    </source>
</evidence>
<name>A0A0C3B4K6_PILCF</name>
<reference evidence="3" key="2">
    <citation type="submission" date="2015-01" db="EMBL/GenBank/DDBJ databases">
        <title>Evolutionary Origins and Diversification of the Mycorrhizal Mutualists.</title>
        <authorList>
            <consortium name="DOE Joint Genome Institute"/>
            <consortium name="Mycorrhizal Genomics Consortium"/>
            <person name="Kohler A."/>
            <person name="Kuo A."/>
            <person name="Nagy L.G."/>
            <person name="Floudas D."/>
            <person name="Copeland A."/>
            <person name="Barry K.W."/>
            <person name="Cichocki N."/>
            <person name="Veneault-Fourrey C."/>
            <person name="LaButti K."/>
            <person name="Lindquist E.A."/>
            <person name="Lipzen A."/>
            <person name="Lundell T."/>
            <person name="Morin E."/>
            <person name="Murat C."/>
            <person name="Riley R."/>
            <person name="Ohm R."/>
            <person name="Sun H."/>
            <person name="Tunlid A."/>
            <person name="Henrissat B."/>
            <person name="Grigoriev I.V."/>
            <person name="Hibbett D.S."/>
            <person name="Martin F."/>
        </authorList>
    </citation>
    <scope>NUCLEOTIDE SEQUENCE [LARGE SCALE GENOMIC DNA]</scope>
    <source>
        <strain evidence="3">F 1598</strain>
    </source>
</reference>
<dbReference type="HOGENOM" id="CLU_3107204_0_0_1"/>
<dbReference type="EMBL" id="KN833001">
    <property type="protein sequence ID" value="KIM81123.1"/>
    <property type="molecule type" value="Genomic_DNA"/>
</dbReference>
<keyword evidence="3" id="KW-1185">Reference proteome</keyword>
<proteinExistence type="predicted"/>
<evidence type="ECO:0000256" key="1">
    <source>
        <dbReference type="SAM" id="MobiDB-lite"/>
    </source>
</evidence>
<dbReference type="InParanoid" id="A0A0C3B4K6"/>
<evidence type="ECO:0000313" key="2">
    <source>
        <dbReference type="EMBL" id="KIM81123.1"/>
    </source>
</evidence>